<sequence length="182" mass="20789">MHFKPVLELLEARDVPYSIGGSLLLHLKGLPVSPNDVDIIVERELFATAKEVLQERAVKYEDKPAQGRFLTRACTTFEMSDGLQVDLMTDFAVLYEKSVVRMPYTAVTEQTKDGLLPLGSMEAWYVMYWLLPGKESKRDLMEDYFHRNGFADPRYLKQALTFDLPEAANKTINRLLAAARKK</sequence>
<reference evidence="2" key="1">
    <citation type="submission" date="2016-10" db="EMBL/GenBank/DDBJ databases">
        <authorList>
            <person name="Varghese N."/>
            <person name="Submissions S."/>
        </authorList>
    </citation>
    <scope>NUCLEOTIDE SEQUENCE [LARGE SCALE GENOMIC DNA]</scope>
    <source>
        <strain evidence="2">DSM 21620</strain>
    </source>
</reference>
<proteinExistence type="predicted"/>
<dbReference type="EMBL" id="FMZB01000016">
    <property type="protein sequence ID" value="SDD64091.1"/>
    <property type="molecule type" value="Genomic_DNA"/>
</dbReference>
<dbReference type="STRING" id="361279.SAMN05421663_11617"/>
<dbReference type="AlphaFoldDB" id="A0A1G6WE36"/>
<dbReference type="OrthoDB" id="2351919at2"/>
<organism evidence="1 2">
    <name type="scientific">Terribacillus halophilus</name>
    <dbReference type="NCBI Taxonomy" id="361279"/>
    <lineage>
        <taxon>Bacteria</taxon>
        <taxon>Bacillati</taxon>
        <taxon>Bacillota</taxon>
        <taxon>Bacilli</taxon>
        <taxon>Bacillales</taxon>
        <taxon>Bacillaceae</taxon>
        <taxon>Terribacillus</taxon>
    </lineage>
</organism>
<dbReference type="Proteomes" id="UP000198666">
    <property type="component" value="Unassembled WGS sequence"/>
</dbReference>
<dbReference type="InterPro" id="IPR043519">
    <property type="entry name" value="NT_sf"/>
</dbReference>
<dbReference type="Gene3D" id="3.30.460.40">
    <property type="match status" value="1"/>
</dbReference>
<dbReference type="RefSeq" id="WP_093728673.1">
    <property type="nucleotide sequence ID" value="NZ_FMZB01000016.1"/>
</dbReference>
<evidence type="ECO:0000313" key="1">
    <source>
        <dbReference type="EMBL" id="SDD64091.1"/>
    </source>
</evidence>
<gene>
    <name evidence="1" type="ORF">SAMN05421663_11617</name>
</gene>
<evidence type="ECO:0000313" key="2">
    <source>
        <dbReference type="Proteomes" id="UP000198666"/>
    </source>
</evidence>
<dbReference type="SUPFAM" id="SSF81301">
    <property type="entry name" value="Nucleotidyltransferase"/>
    <property type="match status" value="1"/>
</dbReference>
<protein>
    <recommendedName>
        <fullName evidence="3">Nucleotidyl transferase AbiEii toxin, Type IV TA system</fullName>
    </recommendedName>
</protein>
<keyword evidence="2" id="KW-1185">Reference proteome</keyword>
<accession>A0A1G6WE36</accession>
<evidence type="ECO:0008006" key="3">
    <source>
        <dbReference type="Google" id="ProtNLM"/>
    </source>
</evidence>
<name>A0A1G6WE36_9BACI</name>